<dbReference type="NCBIfam" id="TIGR00046">
    <property type="entry name" value="RsmE family RNA methyltransferase"/>
    <property type="match status" value="1"/>
</dbReference>
<dbReference type="PANTHER" id="PTHR30027:SF3">
    <property type="entry name" value="16S RRNA (URACIL(1498)-N(3))-METHYLTRANSFERASE"/>
    <property type="match status" value="1"/>
</dbReference>
<dbReference type="InterPro" id="IPR015947">
    <property type="entry name" value="PUA-like_sf"/>
</dbReference>
<evidence type="ECO:0000256" key="7">
    <source>
        <dbReference type="ARBA" id="ARBA00022603"/>
    </source>
</evidence>
<evidence type="ECO:0000313" key="16">
    <source>
        <dbReference type="Proteomes" id="UP001206126"/>
    </source>
</evidence>
<keyword evidence="8 12" id="KW-0808">Transferase</keyword>
<dbReference type="InterPro" id="IPR046886">
    <property type="entry name" value="RsmE_MTase_dom"/>
</dbReference>
<evidence type="ECO:0000256" key="1">
    <source>
        <dbReference type="ARBA" id="ARBA00004496"/>
    </source>
</evidence>
<dbReference type="InterPro" id="IPR046887">
    <property type="entry name" value="RsmE_PUA-like"/>
</dbReference>
<evidence type="ECO:0000256" key="5">
    <source>
        <dbReference type="ARBA" id="ARBA00022490"/>
    </source>
</evidence>
<keyword evidence="5 12" id="KW-0963">Cytoplasm</keyword>
<keyword evidence="9 12" id="KW-0949">S-adenosyl-L-methionine</keyword>
<name>A0ABT2DHB0_9BURK</name>
<evidence type="ECO:0000256" key="12">
    <source>
        <dbReference type="PIRNR" id="PIRNR015601"/>
    </source>
</evidence>
<dbReference type="NCBIfam" id="NF008692">
    <property type="entry name" value="PRK11713.1-5"/>
    <property type="match status" value="1"/>
</dbReference>
<evidence type="ECO:0000259" key="13">
    <source>
        <dbReference type="Pfam" id="PF04452"/>
    </source>
</evidence>
<evidence type="ECO:0000256" key="10">
    <source>
        <dbReference type="ARBA" id="ARBA00025699"/>
    </source>
</evidence>
<dbReference type="InterPro" id="IPR029026">
    <property type="entry name" value="tRNA_m1G_MTases_N"/>
</dbReference>
<evidence type="ECO:0000256" key="2">
    <source>
        <dbReference type="ARBA" id="ARBA00005528"/>
    </source>
</evidence>
<dbReference type="Gene3D" id="3.40.1280.10">
    <property type="match status" value="1"/>
</dbReference>
<feature type="domain" description="Ribosomal RNA small subunit methyltransferase E methyltransferase" evidence="13">
    <location>
        <begin position="72"/>
        <end position="234"/>
    </location>
</feature>
<dbReference type="SUPFAM" id="SSF88697">
    <property type="entry name" value="PUA domain-like"/>
    <property type="match status" value="1"/>
</dbReference>
<dbReference type="InterPro" id="IPR029028">
    <property type="entry name" value="Alpha/beta_knot_MTases"/>
</dbReference>
<keyword evidence="16" id="KW-1185">Reference proteome</keyword>
<dbReference type="Proteomes" id="UP001206126">
    <property type="component" value="Unassembled WGS sequence"/>
</dbReference>
<accession>A0ABT2DHB0</accession>
<evidence type="ECO:0000256" key="11">
    <source>
        <dbReference type="ARBA" id="ARBA00047944"/>
    </source>
</evidence>
<dbReference type="CDD" id="cd18084">
    <property type="entry name" value="RsmE-like"/>
    <property type="match status" value="1"/>
</dbReference>
<dbReference type="Pfam" id="PF04452">
    <property type="entry name" value="Methyltrans_RNA"/>
    <property type="match status" value="1"/>
</dbReference>
<comment type="subcellular location">
    <subcellularLocation>
        <location evidence="1 12">Cytoplasm</location>
    </subcellularLocation>
</comment>
<dbReference type="InterPro" id="IPR006700">
    <property type="entry name" value="RsmE"/>
</dbReference>
<dbReference type="EMBL" id="JANUHB010000005">
    <property type="protein sequence ID" value="MCS0810244.1"/>
    <property type="molecule type" value="Genomic_DNA"/>
</dbReference>
<evidence type="ECO:0000256" key="4">
    <source>
        <dbReference type="ARBA" id="ARBA00013673"/>
    </source>
</evidence>
<comment type="catalytic activity">
    <reaction evidence="11 12">
        <text>uridine(1498) in 16S rRNA + S-adenosyl-L-methionine = N(3)-methyluridine(1498) in 16S rRNA + S-adenosyl-L-homocysteine + H(+)</text>
        <dbReference type="Rhea" id="RHEA:42920"/>
        <dbReference type="Rhea" id="RHEA-COMP:10283"/>
        <dbReference type="Rhea" id="RHEA-COMP:10284"/>
        <dbReference type="ChEBI" id="CHEBI:15378"/>
        <dbReference type="ChEBI" id="CHEBI:57856"/>
        <dbReference type="ChEBI" id="CHEBI:59789"/>
        <dbReference type="ChEBI" id="CHEBI:65315"/>
        <dbReference type="ChEBI" id="CHEBI:74502"/>
        <dbReference type="EC" id="2.1.1.193"/>
    </reaction>
</comment>
<comment type="caution">
    <text evidence="15">The sequence shown here is derived from an EMBL/GenBank/DDBJ whole genome shotgun (WGS) entry which is preliminary data.</text>
</comment>
<keyword evidence="7 12" id="KW-0489">Methyltransferase</keyword>
<evidence type="ECO:0000259" key="14">
    <source>
        <dbReference type="Pfam" id="PF20260"/>
    </source>
</evidence>
<dbReference type="PANTHER" id="PTHR30027">
    <property type="entry name" value="RIBOSOMAL RNA SMALL SUBUNIT METHYLTRANSFERASE E"/>
    <property type="match status" value="1"/>
</dbReference>
<comment type="function">
    <text evidence="10 12">Specifically methylates the N3 position of the uracil ring of uridine 1498 (m3U1498) in 16S rRNA. Acts on the fully assembled 30S ribosomal subunit.</text>
</comment>
<evidence type="ECO:0000313" key="15">
    <source>
        <dbReference type="EMBL" id="MCS0810244.1"/>
    </source>
</evidence>
<dbReference type="Pfam" id="PF20260">
    <property type="entry name" value="PUA_4"/>
    <property type="match status" value="1"/>
</dbReference>
<dbReference type="GO" id="GO:0008168">
    <property type="term" value="F:methyltransferase activity"/>
    <property type="evidence" value="ECO:0007669"/>
    <property type="project" value="UniProtKB-KW"/>
</dbReference>
<dbReference type="Gene3D" id="2.40.240.20">
    <property type="entry name" value="Hypothetical PUA domain-like, domain 1"/>
    <property type="match status" value="1"/>
</dbReference>
<comment type="similarity">
    <text evidence="2 12">Belongs to the RNA methyltransferase RsmE family.</text>
</comment>
<sequence length="250" mass="26420">MPRFYCPLPLAVGTTVDLPETVVRHLQVLRMAPGDPLKLFNGQGGCWRAALAFLDKKRAQASVTGFDEREAELPFAVTLAQGLPEGTKMDWIVEKAVELGVAAVQPLAAQRSVVKLAGERADKRIAHWQAVVVAASEQCGRNRLARVAPLAQYGQWIAQPAAQPRILLSPRASQSLPAWAAANQPQDVCIVIGPEGGFSEQEEDLAVAGGALMLSMGPRVLRTETAGLAALAALAALWGGMSSATGTPGR</sequence>
<organism evidence="15 16">
    <name type="scientific">Massilia agilis</name>
    <dbReference type="NCBI Taxonomy" id="1811226"/>
    <lineage>
        <taxon>Bacteria</taxon>
        <taxon>Pseudomonadati</taxon>
        <taxon>Pseudomonadota</taxon>
        <taxon>Betaproteobacteria</taxon>
        <taxon>Burkholderiales</taxon>
        <taxon>Oxalobacteraceae</taxon>
        <taxon>Telluria group</taxon>
        <taxon>Massilia</taxon>
    </lineage>
</organism>
<evidence type="ECO:0000256" key="6">
    <source>
        <dbReference type="ARBA" id="ARBA00022552"/>
    </source>
</evidence>
<protein>
    <recommendedName>
        <fullName evidence="4 12">Ribosomal RNA small subunit methyltransferase E</fullName>
        <ecNumber evidence="3 12">2.1.1.193</ecNumber>
    </recommendedName>
</protein>
<dbReference type="PIRSF" id="PIRSF015601">
    <property type="entry name" value="MTase_slr0722"/>
    <property type="match status" value="1"/>
</dbReference>
<dbReference type="EC" id="2.1.1.193" evidence="3 12"/>
<dbReference type="SUPFAM" id="SSF75217">
    <property type="entry name" value="alpha/beta knot"/>
    <property type="match status" value="1"/>
</dbReference>
<dbReference type="GO" id="GO:0032259">
    <property type="term" value="P:methylation"/>
    <property type="evidence" value="ECO:0007669"/>
    <property type="project" value="UniProtKB-KW"/>
</dbReference>
<evidence type="ECO:0000256" key="3">
    <source>
        <dbReference type="ARBA" id="ARBA00012328"/>
    </source>
</evidence>
<reference evidence="15 16" key="1">
    <citation type="submission" date="2022-08" db="EMBL/GenBank/DDBJ databases">
        <title>Reclassification of Massilia species as members of the genera Telluria, Duganella, Pseudoduganella, Mokoshia gen. nov. and Zemynaea gen. nov. using orthogonal and non-orthogonal genome-based approaches.</title>
        <authorList>
            <person name="Bowman J.P."/>
        </authorList>
    </citation>
    <scope>NUCLEOTIDE SEQUENCE [LARGE SCALE GENOMIC DNA]</scope>
    <source>
        <strain evidence="15 16">JCM 31605</strain>
    </source>
</reference>
<evidence type="ECO:0000256" key="9">
    <source>
        <dbReference type="ARBA" id="ARBA00022691"/>
    </source>
</evidence>
<dbReference type="RefSeq" id="WP_258824063.1">
    <property type="nucleotide sequence ID" value="NZ_JANUHB010000005.1"/>
</dbReference>
<gene>
    <name evidence="15" type="ORF">NX774_20165</name>
</gene>
<proteinExistence type="inferred from homology"/>
<evidence type="ECO:0000256" key="8">
    <source>
        <dbReference type="ARBA" id="ARBA00022679"/>
    </source>
</evidence>
<feature type="domain" description="Ribosomal RNA small subunit methyltransferase E PUA-like" evidence="14">
    <location>
        <begin position="19"/>
        <end position="63"/>
    </location>
</feature>
<keyword evidence="6 12" id="KW-0698">rRNA processing</keyword>